<evidence type="ECO:0000313" key="1">
    <source>
        <dbReference type="EMBL" id="KJL18485.1"/>
    </source>
</evidence>
<reference evidence="1 2" key="1">
    <citation type="submission" date="2015-02" db="EMBL/GenBank/DDBJ databases">
        <title>Draft genome sequences of ten Microbacterium spp. with emphasis on heavy metal contaminated environments.</title>
        <authorList>
            <person name="Corretto E."/>
        </authorList>
    </citation>
    <scope>NUCLEOTIDE SEQUENCE [LARGE SCALE GENOMIC DNA]</scope>
    <source>
        <strain evidence="1 2">BEL163</strain>
    </source>
</reference>
<organism evidence="1 2">
    <name type="scientific">Microbacterium oxydans</name>
    <dbReference type="NCBI Taxonomy" id="82380"/>
    <lineage>
        <taxon>Bacteria</taxon>
        <taxon>Bacillati</taxon>
        <taxon>Actinomycetota</taxon>
        <taxon>Actinomycetes</taxon>
        <taxon>Micrococcales</taxon>
        <taxon>Microbacteriaceae</taxon>
        <taxon>Microbacterium</taxon>
    </lineage>
</organism>
<dbReference type="OrthoDB" id="3267842at2"/>
<proteinExistence type="predicted"/>
<gene>
    <name evidence="1" type="ORF">RN51_03319</name>
</gene>
<dbReference type="Proteomes" id="UP000033725">
    <property type="component" value="Unassembled WGS sequence"/>
</dbReference>
<dbReference type="EMBL" id="JYIV01000030">
    <property type="protein sequence ID" value="KJL18485.1"/>
    <property type="molecule type" value="Genomic_DNA"/>
</dbReference>
<evidence type="ECO:0008006" key="3">
    <source>
        <dbReference type="Google" id="ProtNLM"/>
    </source>
</evidence>
<protein>
    <recommendedName>
        <fullName evidence="3">Helix-turn-helix domain-containing protein</fullName>
    </recommendedName>
</protein>
<accession>A0A0F0KEA2</accession>
<dbReference type="RefSeq" id="WP_045265114.1">
    <property type="nucleotide sequence ID" value="NZ_JYIV01000030.1"/>
</dbReference>
<name>A0A0F0KEA2_9MICO</name>
<dbReference type="PATRIC" id="fig|82380.10.peg.3327"/>
<sequence>MASIGDKFMAEFASIVADEVIRKLDELSAPPAGAASRAGHPGRLLTPDEAADILRAKKNTLAAWRMTPGAGPEFVKRGRLIFYTPEAIQAYLDRNTH</sequence>
<dbReference type="AlphaFoldDB" id="A0A0F0KEA2"/>
<comment type="caution">
    <text evidence="1">The sequence shown here is derived from an EMBL/GenBank/DDBJ whole genome shotgun (WGS) entry which is preliminary data.</text>
</comment>
<evidence type="ECO:0000313" key="2">
    <source>
        <dbReference type="Proteomes" id="UP000033725"/>
    </source>
</evidence>